<dbReference type="PANTHER" id="PTHR42924:SF3">
    <property type="entry name" value="POLYMERASE_HISTIDINOL PHOSPHATASE N-TERMINAL DOMAIN-CONTAINING PROTEIN"/>
    <property type="match status" value="1"/>
</dbReference>
<evidence type="ECO:0000313" key="2">
    <source>
        <dbReference type="Proteomes" id="UP001154420"/>
    </source>
</evidence>
<dbReference type="AlphaFoldDB" id="A0A9X5BGS1"/>
<dbReference type="InterPro" id="IPR052018">
    <property type="entry name" value="PHP_domain"/>
</dbReference>
<dbReference type="EMBL" id="QZDT01000023">
    <property type="protein sequence ID" value="NBJ93735.1"/>
    <property type="molecule type" value="Genomic_DNA"/>
</dbReference>
<dbReference type="PANTHER" id="PTHR42924">
    <property type="entry name" value="EXONUCLEASE"/>
    <property type="match status" value="1"/>
</dbReference>
<evidence type="ECO:0000313" key="1">
    <source>
        <dbReference type="EMBL" id="NBJ93735.1"/>
    </source>
</evidence>
<keyword evidence="2" id="KW-1185">Reference proteome</keyword>
<comment type="caution">
    <text evidence="1">The sequence shown here is derived from an EMBL/GenBank/DDBJ whole genome shotgun (WGS) entry which is preliminary data.</text>
</comment>
<reference evidence="1" key="1">
    <citation type="submission" date="2018-09" db="EMBL/GenBank/DDBJ databases">
        <title>Murine metabolic-syndrome-specific gut microbial biobank.</title>
        <authorList>
            <person name="Liu C."/>
        </authorList>
    </citation>
    <scope>NUCLEOTIDE SEQUENCE</scope>
    <source>
        <strain evidence="1">D42-62</strain>
    </source>
</reference>
<dbReference type="Proteomes" id="UP001154420">
    <property type="component" value="Unassembled WGS sequence"/>
</dbReference>
<accession>A0A9X5BGS1</accession>
<dbReference type="InterPro" id="IPR016195">
    <property type="entry name" value="Pol/histidinol_Pase-like"/>
</dbReference>
<proteinExistence type="predicted"/>
<sequence length="303" mass="34231">MAWMEECMMRLISPYTNQGIWLRGSLHIHSKFSACGFHSLPEIALAYRDYDFLAITDHDRVTDRESAFPDKILFRGYEASGARHMLLIEPPFGDELPANSFSCAHYNNMAAEAAACGGFSIINHPTRISGQAWSFEEILQMPSVHAMEIYSGDGIHIEEDVAVRLWDKVLSAKRQIWGIGNDDFHHWGQERRVWNVVQAEERTPTAVLRALRNGNFYVSTGYGFDAIEVDGADILFRLKSGSSLFTEAYKYFTLFGRDGKVLAEKTGYFQEFHYQASGDEGYIRAEVYLSGGYCGISQPIFVA</sequence>
<organism evidence="1 2">
    <name type="scientific">Parablautia muri</name>
    <dbReference type="NCBI Taxonomy" id="2320879"/>
    <lineage>
        <taxon>Bacteria</taxon>
        <taxon>Bacillati</taxon>
        <taxon>Bacillota</taxon>
        <taxon>Clostridia</taxon>
        <taxon>Lachnospirales</taxon>
        <taxon>Lachnospiraceae</taxon>
        <taxon>Parablautia</taxon>
    </lineage>
</organism>
<name>A0A9X5BGS1_9FIRM</name>
<dbReference type="SUPFAM" id="SSF89550">
    <property type="entry name" value="PHP domain-like"/>
    <property type="match status" value="1"/>
</dbReference>
<gene>
    <name evidence="1" type="ORF">D5281_14315</name>
</gene>
<dbReference type="Gene3D" id="3.20.20.140">
    <property type="entry name" value="Metal-dependent hydrolases"/>
    <property type="match status" value="1"/>
</dbReference>
<dbReference type="GO" id="GO:0035312">
    <property type="term" value="F:5'-3' DNA exonuclease activity"/>
    <property type="evidence" value="ECO:0007669"/>
    <property type="project" value="TreeGrafter"/>
</dbReference>
<dbReference type="GO" id="GO:0004534">
    <property type="term" value="F:5'-3' RNA exonuclease activity"/>
    <property type="evidence" value="ECO:0007669"/>
    <property type="project" value="TreeGrafter"/>
</dbReference>
<protein>
    <submittedName>
        <fullName evidence="1">Phosphoesterase</fullName>
    </submittedName>
</protein>